<evidence type="ECO:0000256" key="1">
    <source>
        <dbReference type="SAM" id="MobiDB-lite"/>
    </source>
</evidence>
<feature type="region of interest" description="Disordered" evidence="1">
    <location>
        <begin position="1"/>
        <end position="20"/>
    </location>
</feature>
<dbReference type="EMBL" id="BMZI01000003">
    <property type="protein sequence ID" value="GHB17793.1"/>
    <property type="molecule type" value="Genomic_DNA"/>
</dbReference>
<evidence type="ECO:0000313" key="3">
    <source>
        <dbReference type="Proteomes" id="UP000646745"/>
    </source>
</evidence>
<gene>
    <name evidence="2" type="ORF">GCM10009038_15920</name>
</gene>
<organism evidence="2 3">
    <name type="scientific">Salinicola rhizosphaerae</name>
    <dbReference type="NCBI Taxonomy" id="1443141"/>
    <lineage>
        <taxon>Bacteria</taxon>
        <taxon>Pseudomonadati</taxon>
        <taxon>Pseudomonadota</taxon>
        <taxon>Gammaproteobacteria</taxon>
        <taxon>Oceanospirillales</taxon>
        <taxon>Halomonadaceae</taxon>
        <taxon>Salinicola</taxon>
    </lineage>
</organism>
<dbReference type="Proteomes" id="UP000646745">
    <property type="component" value="Unassembled WGS sequence"/>
</dbReference>
<reference evidence="3" key="1">
    <citation type="journal article" date="2019" name="Int. J. Syst. Evol. Microbiol.">
        <title>The Global Catalogue of Microorganisms (GCM) 10K type strain sequencing project: providing services to taxonomists for standard genome sequencing and annotation.</title>
        <authorList>
            <consortium name="The Broad Institute Genomics Platform"/>
            <consortium name="The Broad Institute Genome Sequencing Center for Infectious Disease"/>
            <person name="Wu L."/>
            <person name="Ma J."/>
        </authorList>
    </citation>
    <scope>NUCLEOTIDE SEQUENCE [LARGE SCALE GENOMIC DNA]</scope>
    <source>
        <strain evidence="3">KCTC 32998</strain>
    </source>
</reference>
<sequence length="92" mass="9923">MQMLSGEAKGAKPHDPDEGFDFFEVEHGDLSAVGVSVAARRNAASMSHRGRNPRCERVTEADAGRYTGLIPDAGFAESLHKSSPCRRGVIRP</sequence>
<comment type="caution">
    <text evidence="2">The sequence shown here is derived from an EMBL/GenBank/DDBJ whole genome shotgun (WGS) entry which is preliminary data.</text>
</comment>
<keyword evidence="3" id="KW-1185">Reference proteome</keyword>
<accession>A0ABQ3DYM3</accession>
<protein>
    <submittedName>
        <fullName evidence="2">Uncharacterized protein</fullName>
    </submittedName>
</protein>
<evidence type="ECO:0000313" key="2">
    <source>
        <dbReference type="EMBL" id="GHB17793.1"/>
    </source>
</evidence>
<proteinExistence type="predicted"/>
<name>A0ABQ3DYM3_9GAMM</name>